<evidence type="ECO:0000313" key="2">
    <source>
        <dbReference type="Proteomes" id="UP001150603"/>
    </source>
</evidence>
<comment type="caution">
    <text evidence="1">The sequence shown here is derived from an EMBL/GenBank/DDBJ whole genome shotgun (WGS) entry which is preliminary data.</text>
</comment>
<reference evidence="1" key="1">
    <citation type="submission" date="2022-07" db="EMBL/GenBank/DDBJ databases">
        <title>Phylogenomic reconstructions and comparative analyses of Kickxellomycotina fungi.</title>
        <authorList>
            <person name="Reynolds N.K."/>
            <person name="Stajich J.E."/>
            <person name="Barry K."/>
            <person name="Grigoriev I.V."/>
            <person name="Crous P."/>
            <person name="Smith M.E."/>
        </authorList>
    </citation>
    <scope>NUCLEOTIDE SEQUENCE</scope>
    <source>
        <strain evidence="1">NRRL 5244</strain>
    </source>
</reference>
<name>A0ACC1IZ44_9FUNG</name>
<protein>
    <submittedName>
        <fullName evidence="1">Uncharacterized protein</fullName>
    </submittedName>
</protein>
<evidence type="ECO:0000313" key="1">
    <source>
        <dbReference type="EMBL" id="KAJ1931500.1"/>
    </source>
</evidence>
<proteinExistence type="predicted"/>
<keyword evidence="2" id="KW-1185">Reference proteome</keyword>
<dbReference type="EMBL" id="JANBPW010005975">
    <property type="protein sequence ID" value="KAJ1931500.1"/>
    <property type="molecule type" value="Genomic_DNA"/>
</dbReference>
<dbReference type="Proteomes" id="UP001150603">
    <property type="component" value="Unassembled WGS sequence"/>
</dbReference>
<sequence>MSCVLPDRVYRVSVVVRKGESASTGCEVLVNGKGAEPIPELVQPPALGVAVTPDAVSTITTVDTTARQSREPSVDPAMHPETPPSLVITSVDEQDTTGEYDETVNIKNIPFARLHQAAKIAASEWTSLGT</sequence>
<organism evidence="1 2">
    <name type="scientific">Linderina macrospora</name>
    <dbReference type="NCBI Taxonomy" id="4868"/>
    <lineage>
        <taxon>Eukaryota</taxon>
        <taxon>Fungi</taxon>
        <taxon>Fungi incertae sedis</taxon>
        <taxon>Zoopagomycota</taxon>
        <taxon>Kickxellomycotina</taxon>
        <taxon>Kickxellomycetes</taxon>
        <taxon>Kickxellales</taxon>
        <taxon>Kickxellaceae</taxon>
        <taxon>Linderina</taxon>
    </lineage>
</organism>
<gene>
    <name evidence="1" type="ORF">FBU59_006689</name>
</gene>
<accession>A0ACC1IZ44</accession>
<feature type="non-terminal residue" evidence="1">
    <location>
        <position position="130"/>
    </location>
</feature>